<gene>
    <name evidence="1" type="ORF">EOJ36_04805</name>
</gene>
<protein>
    <submittedName>
        <fullName evidence="1">Four helix bundle protein</fullName>
    </submittedName>
</protein>
<dbReference type="OrthoDB" id="285993at2"/>
<keyword evidence="2" id="KW-1185">Reference proteome</keyword>
<dbReference type="PANTHER" id="PTHR38471:SF2">
    <property type="entry name" value="FOUR HELIX BUNDLE PROTEIN"/>
    <property type="match status" value="1"/>
</dbReference>
<evidence type="ECO:0000313" key="2">
    <source>
        <dbReference type="Proteomes" id="UP000282832"/>
    </source>
</evidence>
<dbReference type="NCBIfam" id="TIGR02436">
    <property type="entry name" value="four helix bundle protein"/>
    <property type="match status" value="1"/>
</dbReference>
<dbReference type="InterPro" id="IPR036583">
    <property type="entry name" value="23S_rRNA_IVS_sf"/>
</dbReference>
<dbReference type="RefSeq" id="WP_127802896.1">
    <property type="nucleotide sequence ID" value="NZ_SACY01000002.1"/>
</dbReference>
<dbReference type="EMBL" id="SACY01000002">
    <property type="protein sequence ID" value="RVU25739.1"/>
    <property type="molecule type" value="Genomic_DNA"/>
</dbReference>
<dbReference type="Proteomes" id="UP000282832">
    <property type="component" value="Unassembled WGS sequence"/>
</dbReference>
<dbReference type="PIRSF" id="PIRSF035652">
    <property type="entry name" value="CHP02436"/>
    <property type="match status" value="1"/>
</dbReference>
<evidence type="ECO:0000313" key="1">
    <source>
        <dbReference type="EMBL" id="RVU25739.1"/>
    </source>
</evidence>
<dbReference type="SUPFAM" id="SSF158446">
    <property type="entry name" value="IVS-encoded protein-like"/>
    <property type="match status" value="1"/>
</dbReference>
<reference evidence="1 2" key="1">
    <citation type="submission" date="2019-01" db="EMBL/GenBank/DDBJ databases">
        <authorList>
            <person name="Chen W.-M."/>
        </authorList>
    </citation>
    <scope>NUCLEOTIDE SEQUENCE [LARGE SCALE GENOMIC DNA]</scope>
    <source>
        <strain evidence="1 2">FSY-15</strain>
    </source>
</reference>
<comment type="caution">
    <text evidence="1">The sequence shown here is derived from an EMBL/GenBank/DDBJ whole genome shotgun (WGS) entry which is preliminary data.</text>
</comment>
<dbReference type="Pfam" id="PF05635">
    <property type="entry name" value="23S_rRNA_IVP"/>
    <property type="match status" value="1"/>
</dbReference>
<accession>A0A437PU09</accession>
<dbReference type="AlphaFoldDB" id="A0A437PU09"/>
<dbReference type="Gene3D" id="1.20.1440.60">
    <property type="entry name" value="23S rRNA-intervening sequence"/>
    <property type="match status" value="1"/>
</dbReference>
<name>A0A437PU09_9BACT</name>
<organism evidence="1 2">
    <name type="scientific">Sandaracinomonas limnophila</name>
    <dbReference type="NCBI Taxonomy" id="1862386"/>
    <lineage>
        <taxon>Bacteria</taxon>
        <taxon>Pseudomonadati</taxon>
        <taxon>Bacteroidota</taxon>
        <taxon>Cytophagia</taxon>
        <taxon>Cytophagales</taxon>
        <taxon>Flectobacillaceae</taxon>
        <taxon>Sandaracinomonas</taxon>
    </lineage>
</organism>
<sequence length="116" mass="13605">MPNYSNLQEKAINFAIQIKDLNHLLKFKKEFVIADQIFRSSTSVGANIWEAKYSESRNDLIHKYAISLKEINETLFWLDLLFKSQVISLEQYQILFEKGEEILKILITIIKKLKGI</sequence>
<proteinExistence type="predicted"/>
<dbReference type="InterPro" id="IPR012657">
    <property type="entry name" value="23S_rRNA-intervening_sequence"/>
</dbReference>
<dbReference type="PANTHER" id="PTHR38471">
    <property type="entry name" value="FOUR HELIX BUNDLE PROTEIN"/>
    <property type="match status" value="1"/>
</dbReference>